<dbReference type="AlphaFoldDB" id="A0A0N4WJZ8"/>
<gene>
    <name evidence="2" type="ORF">HPLM_LOCUS11362</name>
</gene>
<reference evidence="4" key="1">
    <citation type="submission" date="2017-02" db="UniProtKB">
        <authorList>
            <consortium name="WormBaseParasite"/>
        </authorList>
    </citation>
    <scope>IDENTIFICATION</scope>
</reference>
<evidence type="ECO:0000313" key="4">
    <source>
        <dbReference type="WBParaSite" id="HPLM_0001137001-mRNA-1"/>
    </source>
</evidence>
<dbReference type="Proteomes" id="UP000268014">
    <property type="component" value="Unassembled WGS sequence"/>
</dbReference>
<protein>
    <submittedName>
        <fullName evidence="4">Diaminopimelate decarboxylase</fullName>
    </submittedName>
</protein>
<accession>A0A0N4WJZ8</accession>
<dbReference type="EMBL" id="UZAF01017546">
    <property type="protein sequence ID" value="VDO42682.1"/>
    <property type="molecule type" value="Genomic_DNA"/>
</dbReference>
<evidence type="ECO:0000313" key="2">
    <source>
        <dbReference type="EMBL" id="VDO42682.1"/>
    </source>
</evidence>
<dbReference type="OrthoDB" id="197676at2759"/>
<organism evidence="4">
    <name type="scientific">Haemonchus placei</name>
    <name type="common">Barber's pole worm</name>
    <dbReference type="NCBI Taxonomy" id="6290"/>
    <lineage>
        <taxon>Eukaryota</taxon>
        <taxon>Metazoa</taxon>
        <taxon>Ecdysozoa</taxon>
        <taxon>Nematoda</taxon>
        <taxon>Chromadorea</taxon>
        <taxon>Rhabditida</taxon>
        <taxon>Rhabditina</taxon>
        <taxon>Rhabditomorpha</taxon>
        <taxon>Strongyloidea</taxon>
        <taxon>Trichostrongylidae</taxon>
        <taxon>Haemonchus</taxon>
    </lineage>
</organism>
<evidence type="ECO:0000313" key="3">
    <source>
        <dbReference type="Proteomes" id="UP000268014"/>
    </source>
</evidence>
<dbReference type="WBParaSite" id="HPLM_0001137001-mRNA-1">
    <property type="protein sequence ID" value="HPLM_0001137001-mRNA-1"/>
    <property type="gene ID" value="HPLM_0001137001"/>
</dbReference>
<proteinExistence type="predicted"/>
<reference evidence="2 3" key="2">
    <citation type="submission" date="2018-11" db="EMBL/GenBank/DDBJ databases">
        <authorList>
            <consortium name="Pathogen Informatics"/>
        </authorList>
    </citation>
    <scope>NUCLEOTIDE SEQUENCE [LARGE SCALE GENOMIC DNA]</scope>
    <source>
        <strain evidence="2 3">MHpl1</strain>
    </source>
</reference>
<feature type="region of interest" description="Disordered" evidence="1">
    <location>
        <begin position="18"/>
        <end position="52"/>
    </location>
</feature>
<name>A0A0N4WJZ8_HAEPC</name>
<keyword evidence="3" id="KW-1185">Reference proteome</keyword>
<evidence type="ECO:0000256" key="1">
    <source>
        <dbReference type="SAM" id="MobiDB-lite"/>
    </source>
</evidence>
<sequence>MEVVSQAPIRAQNKQVNVLSNKGLTRKRSTPYKHCNPLPLRAKTKAPDSKEDDEVRVIGEVCSPSEQVRSFPLLNYYPKLDIL</sequence>